<protein>
    <submittedName>
        <fullName evidence="4">Ovule protein</fullName>
    </submittedName>
</protein>
<sequence length="87" mass="10365">MQKLFQHINITSLIETLCNNKYFMYQETCLHKCLISLPYMYIMVELLVVSWIRLVLLENKPDGQSHKAVYHLFNRNRQHGCFNCKSA</sequence>
<name>A0A183JLQ2_9TREM</name>
<evidence type="ECO:0000313" key="4">
    <source>
        <dbReference type="WBParaSite" id="SCUD_0000363301-mRNA-1"/>
    </source>
</evidence>
<reference evidence="4" key="1">
    <citation type="submission" date="2016-06" db="UniProtKB">
        <authorList>
            <consortium name="WormBaseParasite"/>
        </authorList>
    </citation>
    <scope>IDENTIFICATION</scope>
</reference>
<gene>
    <name evidence="2" type="ORF">SCUD_LOCUS3633</name>
</gene>
<keyword evidence="1" id="KW-0812">Transmembrane</keyword>
<feature type="transmembrane region" description="Helical" evidence="1">
    <location>
        <begin position="39"/>
        <end position="57"/>
    </location>
</feature>
<dbReference type="EMBL" id="UZAK01004227">
    <property type="protein sequence ID" value="VDO83374.1"/>
    <property type="molecule type" value="Genomic_DNA"/>
</dbReference>
<evidence type="ECO:0000313" key="3">
    <source>
        <dbReference type="Proteomes" id="UP000279833"/>
    </source>
</evidence>
<accession>A0A183JLQ2</accession>
<dbReference type="WBParaSite" id="SCUD_0000363301-mRNA-1">
    <property type="protein sequence ID" value="SCUD_0000363301-mRNA-1"/>
    <property type="gene ID" value="SCUD_0000363301"/>
</dbReference>
<keyword evidence="1" id="KW-1133">Transmembrane helix</keyword>
<organism evidence="4">
    <name type="scientific">Schistosoma curassoni</name>
    <dbReference type="NCBI Taxonomy" id="6186"/>
    <lineage>
        <taxon>Eukaryota</taxon>
        <taxon>Metazoa</taxon>
        <taxon>Spiralia</taxon>
        <taxon>Lophotrochozoa</taxon>
        <taxon>Platyhelminthes</taxon>
        <taxon>Trematoda</taxon>
        <taxon>Digenea</taxon>
        <taxon>Strigeidida</taxon>
        <taxon>Schistosomatoidea</taxon>
        <taxon>Schistosomatidae</taxon>
        <taxon>Schistosoma</taxon>
    </lineage>
</organism>
<evidence type="ECO:0000313" key="2">
    <source>
        <dbReference type="EMBL" id="VDO83374.1"/>
    </source>
</evidence>
<keyword evidence="3" id="KW-1185">Reference proteome</keyword>
<dbReference type="Proteomes" id="UP000279833">
    <property type="component" value="Unassembled WGS sequence"/>
</dbReference>
<keyword evidence="1" id="KW-0472">Membrane</keyword>
<dbReference type="AlphaFoldDB" id="A0A183JLQ2"/>
<reference evidence="2 3" key="2">
    <citation type="submission" date="2018-11" db="EMBL/GenBank/DDBJ databases">
        <authorList>
            <consortium name="Pathogen Informatics"/>
        </authorList>
    </citation>
    <scope>NUCLEOTIDE SEQUENCE [LARGE SCALE GENOMIC DNA]</scope>
    <source>
        <strain evidence="2">Dakar</strain>
        <strain evidence="3">Dakar, Senegal</strain>
    </source>
</reference>
<evidence type="ECO:0000256" key="1">
    <source>
        <dbReference type="SAM" id="Phobius"/>
    </source>
</evidence>
<proteinExistence type="predicted"/>